<reference evidence="1" key="1">
    <citation type="submission" date="2020-12" db="EMBL/GenBank/DDBJ databases">
        <title>Enhanced detection system for hospital associated transmission using whole genome sequencing surveillance.</title>
        <authorList>
            <person name="Harrison L.H."/>
            <person name="Van Tyne D."/>
            <person name="Marsh J.W."/>
            <person name="Griffith M.P."/>
            <person name="Snyder D.J."/>
            <person name="Cooper V.S."/>
            <person name="Mustapha M."/>
        </authorList>
    </citation>
    <scope>NUCLEOTIDE SEQUENCE</scope>
    <source>
        <strain evidence="1">PSB00042</strain>
    </source>
</reference>
<organism evidence="1 2">
    <name type="scientific">Pseudomonas putida</name>
    <name type="common">Arthrobacter siderocapsulatus</name>
    <dbReference type="NCBI Taxonomy" id="303"/>
    <lineage>
        <taxon>Bacteria</taxon>
        <taxon>Pseudomonadati</taxon>
        <taxon>Pseudomonadota</taxon>
        <taxon>Gammaproteobacteria</taxon>
        <taxon>Pseudomonadales</taxon>
        <taxon>Pseudomonadaceae</taxon>
        <taxon>Pseudomonas</taxon>
    </lineage>
</organism>
<protein>
    <submittedName>
        <fullName evidence="1">Uncharacterized protein</fullName>
    </submittedName>
</protein>
<dbReference type="AlphaFoldDB" id="A0A8I1ECI1"/>
<dbReference type="EMBL" id="JAEHTE010000002">
    <property type="protein sequence ID" value="MBI6883141.1"/>
    <property type="molecule type" value="Genomic_DNA"/>
</dbReference>
<gene>
    <name evidence="1" type="ORF">JEU22_04385</name>
</gene>
<accession>A0A8I1ECI1</accession>
<sequence length="348" mass="39152">MTPKRPENLPVPSPEAHAFITIADSRQHVHLKHYADDREWPNEAGDRDFFSENFDKPASVTLEAVASITAMTDSTFEQLCRQIGPRSYGNVISNKQDLECLAARHSGKPTSPENAFTLDQMQAYIMGTALYEEDIPWNQVARLYNESEPSQQQAIHGFFVHCKNRTLSVLMAIEAPKIDLPEEFSLSFESRVADGVTEIYSEEAGAWIRDDLFHQRYHVEAYHNNTTRHFLLSTAPTLEIAMAKATAYAIKARGSSTSDLMLISRGDDYLAKAGFNSAANTNDLDIMEILMAPQKLIWDFDWNGANQDGDFTSPIIPRKQLSSLIHKVEKSLGVQWTKVSRLENELGL</sequence>
<dbReference type="Proteomes" id="UP000637061">
    <property type="component" value="Unassembled WGS sequence"/>
</dbReference>
<name>A0A8I1ECI1_PSEPU</name>
<evidence type="ECO:0000313" key="2">
    <source>
        <dbReference type="Proteomes" id="UP000637061"/>
    </source>
</evidence>
<comment type="caution">
    <text evidence="1">The sequence shown here is derived from an EMBL/GenBank/DDBJ whole genome shotgun (WGS) entry which is preliminary data.</text>
</comment>
<evidence type="ECO:0000313" key="1">
    <source>
        <dbReference type="EMBL" id="MBI6883141.1"/>
    </source>
</evidence>
<dbReference type="RefSeq" id="WP_198746755.1">
    <property type="nucleotide sequence ID" value="NZ_JAEHTE010000002.1"/>
</dbReference>
<proteinExistence type="predicted"/>